<dbReference type="InterPro" id="IPR020629">
    <property type="entry name" value="FPG_Glyclase"/>
</dbReference>
<keyword evidence="10" id="KW-0238">DNA-binding</keyword>
<gene>
    <name evidence="19" type="primary">mutM</name>
    <name evidence="19" type="ORF">JDV75_05500</name>
</gene>
<evidence type="ECO:0000256" key="1">
    <source>
        <dbReference type="ARBA" id="ARBA00001668"/>
    </source>
</evidence>
<evidence type="ECO:0000256" key="2">
    <source>
        <dbReference type="ARBA" id="ARBA00001947"/>
    </source>
</evidence>
<dbReference type="SMART" id="SM01232">
    <property type="entry name" value="H2TH"/>
    <property type="match status" value="1"/>
</dbReference>
<keyword evidence="8 19" id="KW-0378">Hydrolase</keyword>
<feature type="domain" description="FPG-type" evidence="17">
    <location>
        <begin position="258"/>
        <end position="292"/>
    </location>
</feature>
<dbReference type="InterPro" id="IPR035937">
    <property type="entry name" value="FPG_N"/>
</dbReference>
<dbReference type="Gene3D" id="3.20.190.10">
    <property type="entry name" value="MutM-like, N-terminal"/>
    <property type="match status" value="1"/>
</dbReference>
<keyword evidence="13" id="KW-0511">Multifunctional enzyme</keyword>
<dbReference type="GO" id="GO:0140078">
    <property type="term" value="F:class I DNA-(apurinic or apyrimidinic site) endonuclease activity"/>
    <property type="evidence" value="ECO:0007669"/>
    <property type="project" value="UniProtKB-EC"/>
</dbReference>
<evidence type="ECO:0000256" key="15">
    <source>
        <dbReference type="ARBA" id="ARBA00044632"/>
    </source>
</evidence>
<evidence type="ECO:0000313" key="20">
    <source>
        <dbReference type="Proteomes" id="UP000645966"/>
    </source>
</evidence>
<evidence type="ECO:0000256" key="14">
    <source>
        <dbReference type="ARBA" id="ARBA00023295"/>
    </source>
</evidence>
<dbReference type="GO" id="GO:0003690">
    <property type="term" value="F:double-stranded DNA binding"/>
    <property type="evidence" value="ECO:0007669"/>
    <property type="project" value="UniProtKB-ARBA"/>
</dbReference>
<evidence type="ECO:0000256" key="11">
    <source>
        <dbReference type="ARBA" id="ARBA00023204"/>
    </source>
</evidence>
<keyword evidence="20" id="KW-1185">Reference proteome</keyword>
<dbReference type="SUPFAM" id="SSF81624">
    <property type="entry name" value="N-terminal domain of MutM-like DNA repair proteins"/>
    <property type="match status" value="1"/>
</dbReference>
<dbReference type="EMBL" id="JAEIOS010000011">
    <property type="protein sequence ID" value="MBI8989214.1"/>
    <property type="molecule type" value="Genomic_DNA"/>
</dbReference>
<dbReference type="GO" id="GO:0003684">
    <property type="term" value="F:damaged DNA binding"/>
    <property type="evidence" value="ECO:0007669"/>
    <property type="project" value="InterPro"/>
</dbReference>
<evidence type="ECO:0000259" key="17">
    <source>
        <dbReference type="PROSITE" id="PS51066"/>
    </source>
</evidence>
<accession>A0A934I6G7</accession>
<dbReference type="GO" id="GO:0006979">
    <property type="term" value="P:response to oxidative stress"/>
    <property type="evidence" value="ECO:0007669"/>
    <property type="project" value="UniProtKB-ARBA"/>
</dbReference>
<evidence type="ECO:0000256" key="8">
    <source>
        <dbReference type="ARBA" id="ARBA00022801"/>
    </source>
</evidence>
<evidence type="ECO:0000256" key="9">
    <source>
        <dbReference type="ARBA" id="ARBA00022833"/>
    </source>
</evidence>
<evidence type="ECO:0000256" key="13">
    <source>
        <dbReference type="ARBA" id="ARBA00023268"/>
    </source>
</evidence>
<dbReference type="PROSITE" id="PS51066">
    <property type="entry name" value="ZF_FPG_2"/>
    <property type="match status" value="1"/>
</dbReference>
<keyword evidence="5" id="KW-0479">Metal-binding</keyword>
<dbReference type="InterPro" id="IPR015886">
    <property type="entry name" value="H2TH_FPG"/>
</dbReference>
<keyword evidence="14 19" id="KW-0326">Glycosidase</keyword>
<reference evidence="19" key="1">
    <citation type="submission" date="2020-12" db="EMBL/GenBank/DDBJ databases">
        <title>Genome public.</title>
        <authorList>
            <person name="Sun Q."/>
        </authorList>
    </citation>
    <scope>NUCLEOTIDE SEQUENCE</scope>
    <source>
        <strain evidence="19">CCM 8863</strain>
    </source>
</reference>
<dbReference type="NCBIfam" id="TIGR00577">
    <property type="entry name" value="fpg"/>
    <property type="match status" value="1"/>
</dbReference>
<evidence type="ECO:0000313" key="19">
    <source>
        <dbReference type="EMBL" id="MBI8989214.1"/>
    </source>
</evidence>
<dbReference type="NCBIfam" id="NF002211">
    <property type="entry name" value="PRK01103.1"/>
    <property type="match status" value="1"/>
</dbReference>
<dbReference type="InterPro" id="IPR010979">
    <property type="entry name" value="Ribosomal_uS13-like_H2TH"/>
</dbReference>
<dbReference type="InterPro" id="IPR012319">
    <property type="entry name" value="FPG_cat"/>
</dbReference>
<keyword evidence="7 16" id="KW-0863">Zinc-finger</keyword>
<dbReference type="FunFam" id="1.10.8.50:FF:000003">
    <property type="entry name" value="Formamidopyrimidine-DNA glycosylase"/>
    <property type="match status" value="1"/>
</dbReference>
<dbReference type="InterPro" id="IPR015887">
    <property type="entry name" value="DNA_glyclase_Znf_dom_DNA_BS"/>
</dbReference>
<dbReference type="SMART" id="SM00898">
    <property type="entry name" value="Fapy_DNA_glyco"/>
    <property type="match status" value="1"/>
</dbReference>
<dbReference type="AlphaFoldDB" id="A0A934I6G7"/>
<evidence type="ECO:0000259" key="18">
    <source>
        <dbReference type="PROSITE" id="PS51068"/>
    </source>
</evidence>
<dbReference type="InterPro" id="IPR000214">
    <property type="entry name" value="Znf_DNA_glyclase/AP_lyase"/>
</dbReference>
<evidence type="ECO:0000256" key="4">
    <source>
        <dbReference type="ARBA" id="ARBA00011245"/>
    </source>
</evidence>
<dbReference type="PANTHER" id="PTHR22993:SF9">
    <property type="entry name" value="FORMAMIDOPYRIMIDINE-DNA GLYCOSYLASE"/>
    <property type="match status" value="1"/>
</dbReference>
<comment type="catalytic activity">
    <reaction evidence="1">
        <text>Hydrolysis of DNA containing ring-opened 7-methylguanine residues, releasing 2,6-diamino-4-hydroxy-5-(N-methyl)formamidopyrimidine.</text>
        <dbReference type="EC" id="3.2.2.23"/>
    </reaction>
</comment>
<name>A0A934I6G7_9CORY</name>
<dbReference type="CDD" id="cd08966">
    <property type="entry name" value="EcFpg-like_N"/>
    <property type="match status" value="1"/>
</dbReference>
<organism evidence="19 20">
    <name type="scientific">Corynebacterium meridianum</name>
    <dbReference type="NCBI Taxonomy" id="2765363"/>
    <lineage>
        <taxon>Bacteria</taxon>
        <taxon>Bacillati</taxon>
        <taxon>Actinomycetota</taxon>
        <taxon>Actinomycetes</taxon>
        <taxon>Mycobacteriales</taxon>
        <taxon>Corynebacteriaceae</taxon>
        <taxon>Corynebacterium</taxon>
    </lineage>
</organism>
<comment type="catalytic activity">
    <reaction evidence="15">
        <text>2'-deoxyribonucleotide-(2'-deoxyribose 5'-phosphate)-2'-deoxyribonucleotide-DNA = a 3'-end 2'-deoxyribonucleotide-(2,3-dehydro-2,3-deoxyribose 5'-phosphate)-DNA + a 5'-end 5'-phospho-2'-deoxyribonucleoside-DNA + H(+)</text>
        <dbReference type="Rhea" id="RHEA:66592"/>
        <dbReference type="Rhea" id="RHEA-COMP:13180"/>
        <dbReference type="Rhea" id="RHEA-COMP:16897"/>
        <dbReference type="Rhea" id="RHEA-COMP:17067"/>
        <dbReference type="ChEBI" id="CHEBI:15378"/>
        <dbReference type="ChEBI" id="CHEBI:136412"/>
        <dbReference type="ChEBI" id="CHEBI:157695"/>
        <dbReference type="ChEBI" id="CHEBI:167181"/>
        <dbReference type="EC" id="4.2.99.18"/>
    </reaction>
</comment>
<dbReference type="GO" id="GO:0034039">
    <property type="term" value="F:8-oxo-7,8-dihydroguanine DNA N-glycosylase activity"/>
    <property type="evidence" value="ECO:0007669"/>
    <property type="project" value="TreeGrafter"/>
</dbReference>
<dbReference type="Proteomes" id="UP000645966">
    <property type="component" value="Unassembled WGS sequence"/>
</dbReference>
<keyword evidence="11" id="KW-0234">DNA repair</keyword>
<dbReference type="RefSeq" id="WP_198738215.1">
    <property type="nucleotide sequence ID" value="NZ_JAEIOS010000011.1"/>
</dbReference>
<evidence type="ECO:0000256" key="7">
    <source>
        <dbReference type="ARBA" id="ARBA00022771"/>
    </source>
</evidence>
<evidence type="ECO:0000256" key="3">
    <source>
        <dbReference type="ARBA" id="ARBA00009409"/>
    </source>
</evidence>
<dbReference type="SUPFAM" id="SSF57716">
    <property type="entry name" value="Glucocorticoid receptor-like (DNA-binding domain)"/>
    <property type="match status" value="1"/>
</dbReference>
<dbReference type="PANTHER" id="PTHR22993">
    <property type="entry name" value="FORMAMIDOPYRIMIDINE-DNA GLYCOSYLASE"/>
    <property type="match status" value="1"/>
</dbReference>
<feature type="domain" description="Formamidopyrimidine-DNA glycosylase catalytic" evidence="18">
    <location>
        <begin position="2"/>
        <end position="122"/>
    </location>
</feature>
<dbReference type="PROSITE" id="PS01242">
    <property type="entry name" value="ZF_FPG_1"/>
    <property type="match status" value="1"/>
</dbReference>
<dbReference type="GO" id="GO:0008270">
    <property type="term" value="F:zinc ion binding"/>
    <property type="evidence" value="ECO:0007669"/>
    <property type="project" value="UniProtKB-KW"/>
</dbReference>
<evidence type="ECO:0000256" key="10">
    <source>
        <dbReference type="ARBA" id="ARBA00023125"/>
    </source>
</evidence>
<dbReference type="SUPFAM" id="SSF46946">
    <property type="entry name" value="S13-like H2TH domain"/>
    <property type="match status" value="1"/>
</dbReference>
<dbReference type="Pfam" id="PF06831">
    <property type="entry name" value="H2TH"/>
    <property type="match status" value="1"/>
</dbReference>
<comment type="cofactor">
    <cofactor evidence="2">
        <name>Zn(2+)</name>
        <dbReference type="ChEBI" id="CHEBI:29105"/>
    </cofactor>
</comment>
<protein>
    <submittedName>
        <fullName evidence="19">Bifunctional DNA-formamidopyrimidine glycosylase/DNA-(Apurinic or apyrimidinic site) lyase</fullName>
        <ecNumber evidence="19">3.2.2.23</ecNumber>
        <ecNumber evidence="19">4.2.99.18</ecNumber>
    </submittedName>
</protein>
<evidence type="ECO:0000256" key="12">
    <source>
        <dbReference type="ARBA" id="ARBA00023239"/>
    </source>
</evidence>
<keyword evidence="12 19" id="KW-0456">Lyase</keyword>
<keyword evidence="9" id="KW-0862">Zinc</keyword>
<proteinExistence type="inferred from homology"/>
<sequence>MPELPEVETVRSGLANLVTDCRVSRTEVCHPRAARNNPGGAAEVSAALTGRTVSSVERRGKFLWLVLEPGETALLVHLGMSGQMLVKDPGAGAEDPNRRHLRAHVVLDDGREVWFVDQRTFGYWCTGPLVCGRPTTPGTTPRKVPLRVAHIAPDLLEPDLDLGTVARTLKTRGTEIKRLLLAQDVVSGIGNIYADEMLWRARVHPRQRASRMAVARIGDLLCAGIDVMRDALAQGGTSFDALYVNVNGDSGYFDRSLNVYGQAGRACVRCGFTIQREHFMNRSSHFCGNCQRRY</sequence>
<dbReference type="Gene3D" id="1.10.8.50">
    <property type="match status" value="1"/>
</dbReference>
<evidence type="ECO:0000256" key="6">
    <source>
        <dbReference type="ARBA" id="ARBA00022763"/>
    </source>
</evidence>
<comment type="caution">
    <text evidence="19">The sequence shown here is derived from an EMBL/GenBank/DDBJ whole genome shotgun (WGS) entry which is preliminary data.</text>
</comment>
<dbReference type="PROSITE" id="PS51068">
    <property type="entry name" value="FPG_CAT"/>
    <property type="match status" value="1"/>
</dbReference>
<comment type="subunit">
    <text evidence="4">Monomer.</text>
</comment>
<dbReference type="GO" id="GO:0006284">
    <property type="term" value="P:base-excision repair"/>
    <property type="evidence" value="ECO:0007669"/>
    <property type="project" value="InterPro"/>
</dbReference>
<dbReference type="EC" id="4.2.99.18" evidence="19"/>
<dbReference type="EC" id="3.2.2.23" evidence="19"/>
<keyword evidence="6" id="KW-0227">DNA damage</keyword>
<evidence type="ECO:0000256" key="5">
    <source>
        <dbReference type="ARBA" id="ARBA00022723"/>
    </source>
</evidence>
<comment type="similarity">
    <text evidence="3">Belongs to the FPG family.</text>
</comment>
<dbReference type="Pfam" id="PF01149">
    <property type="entry name" value="Fapy_DNA_glyco"/>
    <property type="match status" value="1"/>
</dbReference>
<evidence type="ECO:0000256" key="16">
    <source>
        <dbReference type="PROSITE-ProRule" id="PRU00391"/>
    </source>
</evidence>